<dbReference type="Proteomes" id="UP000008144">
    <property type="component" value="Unassembled WGS sequence"/>
</dbReference>
<evidence type="ECO:0000313" key="1">
    <source>
        <dbReference type="Ensembl" id="ENSCINP00000034721.1"/>
    </source>
</evidence>
<reference evidence="2" key="1">
    <citation type="journal article" date="2002" name="Science">
        <title>The draft genome of Ciona intestinalis: insights into chordate and vertebrate origins.</title>
        <authorList>
            <person name="Dehal P."/>
            <person name="Satou Y."/>
            <person name="Campbell R.K."/>
            <person name="Chapman J."/>
            <person name="Degnan B."/>
            <person name="De Tomaso A."/>
            <person name="Davidson B."/>
            <person name="Di Gregorio A."/>
            <person name="Gelpke M."/>
            <person name="Goodstein D.M."/>
            <person name="Harafuji N."/>
            <person name="Hastings K.E."/>
            <person name="Ho I."/>
            <person name="Hotta K."/>
            <person name="Huang W."/>
            <person name="Kawashima T."/>
            <person name="Lemaire P."/>
            <person name="Martinez D."/>
            <person name="Meinertzhagen I.A."/>
            <person name="Necula S."/>
            <person name="Nonaka M."/>
            <person name="Putnam N."/>
            <person name="Rash S."/>
            <person name="Saiga H."/>
            <person name="Satake M."/>
            <person name="Terry A."/>
            <person name="Yamada L."/>
            <person name="Wang H.G."/>
            <person name="Awazu S."/>
            <person name="Azumi K."/>
            <person name="Boore J."/>
            <person name="Branno M."/>
            <person name="Chin-Bow S."/>
            <person name="DeSantis R."/>
            <person name="Doyle S."/>
            <person name="Francino P."/>
            <person name="Keys D.N."/>
            <person name="Haga S."/>
            <person name="Hayashi H."/>
            <person name="Hino K."/>
            <person name="Imai K.S."/>
            <person name="Inaba K."/>
            <person name="Kano S."/>
            <person name="Kobayashi K."/>
            <person name="Kobayashi M."/>
            <person name="Lee B.I."/>
            <person name="Makabe K.W."/>
            <person name="Manohar C."/>
            <person name="Matassi G."/>
            <person name="Medina M."/>
            <person name="Mochizuki Y."/>
            <person name="Mount S."/>
            <person name="Morishita T."/>
            <person name="Miura S."/>
            <person name="Nakayama A."/>
            <person name="Nishizaka S."/>
            <person name="Nomoto H."/>
            <person name="Ohta F."/>
            <person name="Oishi K."/>
            <person name="Rigoutsos I."/>
            <person name="Sano M."/>
            <person name="Sasaki A."/>
            <person name="Sasakura Y."/>
            <person name="Shoguchi E."/>
            <person name="Shin-i T."/>
            <person name="Spagnuolo A."/>
            <person name="Stainier D."/>
            <person name="Suzuki M.M."/>
            <person name="Tassy O."/>
            <person name="Takatori N."/>
            <person name="Tokuoka M."/>
            <person name="Yagi K."/>
            <person name="Yoshizaki F."/>
            <person name="Wada S."/>
            <person name="Zhang C."/>
            <person name="Hyatt P.D."/>
            <person name="Larimer F."/>
            <person name="Detter C."/>
            <person name="Doggett N."/>
            <person name="Glavina T."/>
            <person name="Hawkins T."/>
            <person name="Richardson P."/>
            <person name="Lucas S."/>
            <person name="Kohara Y."/>
            <person name="Levine M."/>
            <person name="Satoh N."/>
            <person name="Rokhsar D.S."/>
        </authorList>
    </citation>
    <scope>NUCLEOTIDE SEQUENCE [LARGE SCALE GENOMIC DNA]</scope>
</reference>
<dbReference type="AlphaFoldDB" id="H2XYI7"/>
<protein>
    <submittedName>
        <fullName evidence="1">Uncharacterized protein</fullName>
    </submittedName>
</protein>
<name>H2XYI7_CIOIN</name>
<proteinExistence type="predicted"/>
<reference evidence="1" key="2">
    <citation type="submission" date="2025-08" db="UniProtKB">
        <authorList>
            <consortium name="Ensembl"/>
        </authorList>
    </citation>
    <scope>IDENTIFICATION</scope>
</reference>
<sequence>MQEEALHTRRTLCSKAKFLCIVTGKSLSIIDKCKHCYTGVTGNSQGAYCIHITPAGQITFVCIFHLRMSSHQCCLVNLRSHSGQCFCTGELSHDALGDEK</sequence>
<keyword evidence="2" id="KW-1185">Reference proteome</keyword>
<evidence type="ECO:0000313" key="2">
    <source>
        <dbReference type="Proteomes" id="UP000008144"/>
    </source>
</evidence>
<dbReference type="InParanoid" id="H2XYI7"/>
<reference evidence="1" key="3">
    <citation type="submission" date="2025-09" db="UniProtKB">
        <authorList>
            <consortium name="Ensembl"/>
        </authorList>
    </citation>
    <scope>IDENTIFICATION</scope>
</reference>
<dbReference type="HOGENOM" id="CLU_2305057_0_0_1"/>
<accession>H2XYI7</accession>
<dbReference type="Ensembl" id="ENSCINT00000031367.1">
    <property type="protein sequence ID" value="ENSCINP00000034721.1"/>
    <property type="gene ID" value="ENSCING00000024651.1"/>
</dbReference>
<organism evidence="1 2">
    <name type="scientific">Ciona intestinalis</name>
    <name type="common">Transparent sea squirt</name>
    <name type="synonym">Ascidia intestinalis</name>
    <dbReference type="NCBI Taxonomy" id="7719"/>
    <lineage>
        <taxon>Eukaryota</taxon>
        <taxon>Metazoa</taxon>
        <taxon>Chordata</taxon>
        <taxon>Tunicata</taxon>
        <taxon>Ascidiacea</taxon>
        <taxon>Phlebobranchia</taxon>
        <taxon>Cionidae</taxon>
        <taxon>Ciona</taxon>
    </lineage>
</organism>